<feature type="region of interest" description="Disordered" evidence="1">
    <location>
        <begin position="63"/>
        <end position="97"/>
    </location>
</feature>
<dbReference type="AlphaFoldDB" id="A0A915LFC0"/>
<protein>
    <submittedName>
        <fullName evidence="3">Uncharacterized protein</fullName>
    </submittedName>
</protein>
<evidence type="ECO:0000313" key="3">
    <source>
        <dbReference type="WBParaSite" id="scaffold10573_cov245.g14908"/>
    </source>
</evidence>
<organism evidence="2 3">
    <name type="scientific">Meloidogyne javanica</name>
    <name type="common">Root-knot nematode worm</name>
    <dbReference type="NCBI Taxonomy" id="6303"/>
    <lineage>
        <taxon>Eukaryota</taxon>
        <taxon>Metazoa</taxon>
        <taxon>Ecdysozoa</taxon>
        <taxon>Nematoda</taxon>
        <taxon>Chromadorea</taxon>
        <taxon>Rhabditida</taxon>
        <taxon>Tylenchina</taxon>
        <taxon>Tylenchomorpha</taxon>
        <taxon>Tylenchoidea</taxon>
        <taxon>Meloidogynidae</taxon>
        <taxon>Meloidogyninae</taxon>
        <taxon>Meloidogyne</taxon>
        <taxon>Meloidogyne incognita group</taxon>
    </lineage>
</organism>
<dbReference type="Proteomes" id="UP000887561">
    <property type="component" value="Unplaced"/>
</dbReference>
<evidence type="ECO:0000313" key="2">
    <source>
        <dbReference type="Proteomes" id="UP000887561"/>
    </source>
</evidence>
<reference evidence="3" key="1">
    <citation type="submission" date="2022-11" db="UniProtKB">
        <authorList>
            <consortium name="WormBaseParasite"/>
        </authorList>
    </citation>
    <scope>IDENTIFICATION</scope>
</reference>
<proteinExistence type="predicted"/>
<keyword evidence="2" id="KW-1185">Reference proteome</keyword>
<sequence>MLTYKLRKRVTRRFGQRRSLEAGFLFEGKPITFEELQFERALAYNLDITNEIVVGTPKVIEHNSSSMSSYSSSVQNKKLLKRPRNKTKSKKKTKNTLAEDEAVAKELQRFNDEFDELEDFQLLTEEAPRDFYVIKKRKRTTPKELQRNGSF</sequence>
<feature type="compositionally biased region" description="Basic residues" evidence="1">
    <location>
        <begin position="78"/>
        <end position="94"/>
    </location>
</feature>
<dbReference type="WBParaSite" id="scaffold10573_cov245.g14908">
    <property type="protein sequence ID" value="scaffold10573_cov245.g14908"/>
    <property type="gene ID" value="scaffold10573_cov245.g14908"/>
</dbReference>
<accession>A0A915LFC0</accession>
<feature type="compositionally biased region" description="Low complexity" evidence="1">
    <location>
        <begin position="64"/>
        <end position="73"/>
    </location>
</feature>
<name>A0A915LFC0_MELJA</name>
<evidence type="ECO:0000256" key="1">
    <source>
        <dbReference type="SAM" id="MobiDB-lite"/>
    </source>
</evidence>